<proteinExistence type="predicted"/>
<dbReference type="GO" id="GO:0010043">
    <property type="term" value="P:response to zinc ion"/>
    <property type="evidence" value="ECO:0007669"/>
    <property type="project" value="TreeGrafter"/>
</dbReference>
<keyword evidence="1" id="KW-0864">Zinc transport</keyword>
<dbReference type="PANTHER" id="PTHR11562:SF17">
    <property type="entry name" value="RE54080P-RELATED"/>
    <property type="match status" value="1"/>
</dbReference>
<comment type="caution">
    <text evidence="2">The sequence shown here is derived from an EMBL/GenBank/DDBJ whole genome shotgun (WGS) entry which is preliminary data.</text>
</comment>
<evidence type="ECO:0000313" key="3">
    <source>
        <dbReference type="Proteomes" id="UP001249851"/>
    </source>
</evidence>
<dbReference type="InterPro" id="IPR050681">
    <property type="entry name" value="CDF/SLC30A"/>
</dbReference>
<keyword evidence="1" id="KW-0406">Ion transport</keyword>
<evidence type="ECO:0000313" key="2">
    <source>
        <dbReference type="EMBL" id="KAK2548019.1"/>
    </source>
</evidence>
<dbReference type="GO" id="GO:0005385">
    <property type="term" value="F:zinc ion transmembrane transporter activity"/>
    <property type="evidence" value="ECO:0007669"/>
    <property type="project" value="TreeGrafter"/>
</dbReference>
<dbReference type="PANTHER" id="PTHR11562">
    <property type="entry name" value="CATION EFFLUX PROTEIN/ ZINC TRANSPORTER"/>
    <property type="match status" value="1"/>
</dbReference>
<reference evidence="2" key="2">
    <citation type="journal article" date="2023" name="Science">
        <title>Genomic signatures of disease resistance in endangered staghorn corals.</title>
        <authorList>
            <person name="Vollmer S.V."/>
            <person name="Selwyn J.D."/>
            <person name="Despard B.A."/>
            <person name="Roesel C.L."/>
        </authorList>
    </citation>
    <scope>NUCLEOTIDE SEQUENCE</scope>
    <source>
        <strain evidence="2">K2</strain>
    </source>
</reference>
<protein>
    <submittedName>
        <fullName evidence="2">Zinc transporter 8</fullName>
    </submittedName>
</protein>
<dbReference type="EMBL" id="JARQWQ010000159">
    <property type="protein sequence ID" value="KAK2548019.1"/>
    <property type="molecule type" value="Genomic_DNA"/>
</dbReference>
<accession>A0AAD9PS65</accession>
<dbReference type="AlphaFoldDB" id="A0AAD9PS65"/>
<evidence type="ECO:0000256" key="1">
    <source>
        <dbReference type="ARBA" id="ARBA00022906"/>
    </source>
</evidence>
<dbReference type="Proteomes" id="UP001249851">
    <property type="component" value="Unassembled WGS sequence"/>
</dbReference>
<reference evidence="2" key="1">
    <citation type="journal article" date="2023" name="G3 (Bethesda)">
        <title>Whole genome assembly and annotation of the endangered Caribbean coral Acropora cervicornis.</title>
        <authorList>
            <person name="Selwyn J.D."/>
            <person name="Vollmer S.V."/>
        </authorList>
    </citation>
    <scope>NUCLEOTIDE SEQUENCE</scope>
    <source>
        <strain evidence="2">K2</strain>
    </source>
</reference>
<name>A0AAD9PS65_ACRCE</name>
<organism evidence="2 3">
    <name type="scientific">Acropora cervicornis</name>
    <name type="common">Staghorn coral</name>
    <dbReference type="NCBI Taxonomy" id="6130"/>
    <lineage>
        <taxon>Eukaryota</taxon>
        <taxon>Metazoa</taxon>
        <taxon>Cnidaria</taxon>
        <taxon>Anthozoa</taxon>
        <taxon>Hexacorallia</taxon>
        <taxon>Scleractinia</taxon>
        <taxon>Astrocoeniina</taxon>
        <taxon>Acroporidae</taxon>
        <taxon>Acropora</taxon>
    </lineage>
</organism>
<dbReference type="GO" id="GO:0005886">
    <property type="term" value="C:plasma membrane"/>
    <property type="evidence" value="ECO:0007669"/>
    <property type="project" value="TreeGrafter"/>
</dbReference>
<keyword evidence="1" id="KW-0862">Zinc</keyword>
<gene>
    <name evidence="2" type="ORF">P5673_031905</name>
</gene>
<keyword evidence="3" id="KW-1185">Reference proteome</keyword>
<keyword evidence="1" id="KW-0813">Transport</keyword>
<sequence length="133" mass="14657">MVSCRNTEGTLLNQSSHLTSQPSWEIADPILSLLGACAILLSTVSVLRDSMNILLEAVPSNIRLGDVNKELMVIEHIRNARADVNSLLEKATQAMTEKFHFYKTCLQVEIKDVELVELESNEAQESNTGTTAV</sequence>